<gene>
    <name evidence="7" type="ORF">METZ01_LOCUS402720</name>
</gene>
<dbReference type="EMBL" id="UINC01154527">
    <property type="protein sequence ID" value="SVD49866.1"/>
    <property type="molecule type" value="Genomic_DNA"/>
</dbReference>
<protein>
    <recommendedName>
        <fullName evidence="6">Cytochrome c domain-containing protein</fullName>
    </recommendedName>
</protein>
<dbReference type="InterPro" id="IPR036909">
    <property type="entry name" value="Cyt_c-like_dom_sf"/>
</dbReference>
<evidence type="ECO:0000259" key="6">
    <source>
        <dbReference type="PROSITE" id="PS51007"/>
    </source>
</evidence>
<dbReference type="GO" id="GO:0020037">
    <property type="term" value="F:heme binding"/>
    <property type="evidence" value="ECO:0007669"/>
    <property type="project" value="InterPro"/>
</dbReference>
<feature type="domain" description="Cytochrome c" evidence="6">
    <location>
        <begin position="39"/>
        <end position="123"/>
    </location>
</feature>
<keyword evidence="2" id="KW-0349">Heme</keyword>
<dbReference type="GO" id="GO:0009055">
    <property type="term" value="F:electron transfer activity"/>
    <property type="evidence" value="ECO:0007669"/>
    <property type="project" value="InterPro"/>
</dbReference>
<dbReference type="InterPro" id="IPR009056">
    <property type="entry name" value="Cyt_c-like_dom"/>
</dbReference>
<dbReference type="PANTHER" id="PTHR40942:SF4">
    <property type="entry name" value="CYTOCHROME C5"/>
    <property type="match status" value="1"/>
</dbReference>
<keyword evidence="1" id="KW-0813">Transport</keyword>
<dbReference type="InterPro" id="IPR002323">
    <property type="entry name" value="Cyt_CIE"/>
</dbReference>
<evidence type="ECO:0000256" key="5">
    <source>
        <dbReference type="ARBA" id="ARBA00023004"/>
    </source>
</evidence>
<keyword evidence="3" id="KW-0479">Metal-binding</keyword>
<dbReference type="SUPFAM" id="SSF46626">
    <property type="entry name" value="Cytochrome c"/>
    <property type="match status" value="1"/>
</dbReference>
<keyword evidence="4" id="KW-0249">Electron transport</keyword>
<organism evidence="7">
    <name type="scientific">marine metagenome</name>
    <dbReference type="NCBI Taxonomy" id="408172"/>
    <lineage>
        <taxon>unclassified sequences</taxon>
        <taxon>metagenomes</taxon>
        <taxon>ecological metagenomes</taxon>
    </lineage>
</organism>
<name>A0A382VTE1_9ZZZZ</name>
<evidence type="ECO:0000313" key="7">
    <source>
        <dbReference type="EMBL" id="SVD49866.1"/>
    </source>
</evidence>
<evidence type="ECO:0000256" key="3">
    <source>
        <dbReference type="ARBA" id="ARBA00022723"/>
    </source>
</evidence>
<dbReference type="PROSITE" id="PS51007">
    <property type="entry name" value="CYTC"/>
    <property type="match status" value="1"/>
</dbReference>
<dbReference type="AlphaFoldDB" id="A0A382VTE1"/>
<accession>A0A382VTE1</accession>
<dbReference type="Pfam" id="PF13442">
    <property type="entry name" value="Cytochrome_CBB3"/>
    <property type="match status" value="1"/>
</dbReference>
<keyword evidence="5" id="KW-0408">Iron</keyword>
<proteinExistence type="predicted"/>
<evidence type="ECO:0000256" key="2">
    <source>
        <dbReference type="ARBA" id="ARBA00022617"/>
    </source>
</evidence>
<dbReference type="PRINTS" id="PR00607">
    <property type="entry name" value="CYTCHROMECIE"/>
</dbReference>
<dbReference type="PANTHER" id="PTHR40942">
    <property type="match status" value="1"/>
</dbReference>
<reference evidence="7" key="1">
    <citation type="submission" date="2018-05" db="EMBL/GenBank/DDBJ databases">
        <authorList>
            <person name="Lanie J.A."/>
            <person name="Ng W.-L."/>
            <person name="Kazmierczak K.M."/>
            <person name="Andrzejewski T.M."/>
            <person name="Davidsen T.M."/>
            <person name="Wayne K.J."/>
            <person name="Tettelin H."/>
            <person name="Glass J.I."/>
            <person name="Rusch D."/>
            <person name="Podicherti R."/>
            <person name="Tsui H.-C.T."/>
            <person name="Winkler M.E."/>
        </authorList>
    </citation>
    <scope>NUCLEOTIDE SEQUENCE</scope>
</reference>
<dbReference type="Gene3D" id="1.10.760.10">
    <property type="entry name" value="Cytochrome c-like domain"/>
    <property type="match status" value="1"/>
</dbReference>
<sequence length="131" mass="14596">MKLIRLTQLFLLASIMIDCGGKTNVNVYETFDFNTLSPNLLSTGEKVYANSCFACHTYGTAGAASLVDFKEWDKVAKKGMESILKSVMKGYRGVKGVMPPKGNCWTCTEEEIRASILYIFHKVKNNQLQAN</sequence>
<evidence type="ECO:0000256" key="1">
    <source>
        <dbReference type="ARBA" id="ARBA00022448"/>
    </source>
</evidence>
<dbReference type="GO" id="GO:0005506">
    <property type="term" value="F:iron ion binding"/>
    <property type="evidence" value="ECO:0007669"/>
    <property type="project" value="InterPro"/>
</dbReference>
<evidence type="ECO:0000256" key="4">
    <source>
        <dbReference type="ARBA" id="ARBA00022982"/>
    </source>
</evidence>